<evidence type="ECO:0000313" key="2">
    <source>
        <dbReference type="EMBL" id="MBP0904346.1"/>
    </source>
</evidence>
<gene>
    <name evidence="2" type="ORF">J8H85_10955</name>
</gene>
<dbReference type="Proteomes" id="UP000670776">
    <property type="component" value="Unassembled WGS sequence"/>
</dbReference>
<proteinExistence type="predicted"/>
<organism evidence="2 3">
    <name type="scientific">Mariniflexile gromovii</name>
    <dbReference type="NCBI Taxonomy" id="362523"/>
    <lineage>
        <taxon>Bacteria</taxon>
        <taxon>Pseudomonadati</taxon>
        <taxon>Bacteroidota</taxon>
        <taxon>Flavobacteriia</taxon>
        <taxon>Flavobacteriales</taxon>
        <taxon>Flavobacteriaceae</taxon>
        <taxon>Mariniflexile</taxon>
    </lineage>
</organism>
<name>A0ABS4BWG5_9FLAO</name>
<keyword evidence="3" id="KW-1185">Reference proteome</keyword>
<keyword evidence="1" id="KW-0175">Coiled coil</keyword>
<evidence type="ECO:0000256" key="1">
    <source>
        <dbReference type="SAM" id="Coils"/>
    </source>
</evidence>
<sequence length="582" mass="66208">MYYLKRISTLVLVCFTIGIQAQIISVIENDKDQKRTISLTDKQIVDINSSLEIQLSKLQLLDAIQQQFPQLKQHLELESKLIKLQQALRNQSAVISILEKQLATASEQATFFEIMNGFLTDIQNDPLLNERYNDLMAKFFSTDTFAPGTVPEPYIFSNLNNDMLQIEQELASLEADIYAVSVLAFKKDSSGGDRVHIQNYDTYTNRDYVTIKRWVTSLSTEQKQQLEALNDIAKQNNLKKTNVFNELKIKLLEEFKSITCIKDFKNNSIEFINNIQLNDVVPTEVKNKIEQLNLLITRFETLFLLLKTDMDQWQITLLLDIKSEVETIVTLLKTIDTNFSDVTTLINQTRVKTKFMPLVSEFNTCYATINKDFETLKQGAALLFNLQNNYIANKAIGTEVLAFTLDNLPDKGYINLKGTGQRKNGDELLIELVLRLPSAVENAPEQVVTIEQREFIMQLTGPRSEVAIGLIFANPINKEDLNLQNDRNFFYTPSAALLLKFGSNKSHFYNDFLDFGIGLNFATPDFNTDGTPEFGTGIITTAFKNIISAGVNYNLTLDSFYWFFGVNLPFNLPGIPINNIKN</sequence>
<comment type="caution">
    <text evidence="2">The sequence shown here is derived from an EMBL/GenBank/DDBJ whole genome shotgun (WGS) entry which is preliminary data.</text>
</comment>
<accession>A0ABS4BWG5</accession>
<protein>
    <submittedName>
        <fullName evidence="2">Uncharacterized protein</fullName>
    </submittedName>
</protein>
<reference evidence="2 3" key="1">
    <citation type="submission" date="2021-04" db="EMBL/GenBank/DDBJ databases">
        <title>Mariniflexile gromovii gen. nov., sp. nov., a gliding bacterium isolated from the sea urchin Strongylocentrotus intermedius.</title>
        <authorList>
            <person name="Ko S."/>
            <person name="Le V."/>
            <person name="Ahn C.-Y."/>
            <person name="Oh H.-M."/>
        </authorList>
    </citation>
    <scope>NUCLEOTIDE SEQUENCE [LARGE SCALE GENOMIC DNA]</scope>
    <source>
        <strain evidence="2 3">KCTC 12570</strain>
    </source>
</reference>
<feature type="coiled-coil region" evidence="1">
    <location>
        <begin position="81"/>
        <end position="108"/>
    </location>
</feature>
<evidence type="ECO:0000313" key="3">
    <source>
        <dbReference type="Proteomes" id="UP000670776"/>
    </source>
</evidence>
<dbReference type="RefSeq" id="WP_209655238.1">
    <property type="nucleotide sequence ID" value="NZ_JAGJCB010000009.1"/>
</dbReference>
<dbReference type="EMBL" id="JAGJCB010000009">
    <property type="protein sequence ID" value="MBP0904346.1"/>
    <property type="molecule type" value="Genomic_DNA"/>
</dbReference>